<dbReference type="GO" id="GO:0006874">
    <property type="term" value="P:intracellular calcium ion homeostasis"/>
    <property type="evidence" value="ECO:0007669"/>
    <property type="project" value="TreeGrafter"/>
</dbReference>
<dbReference type="InterPro" id="IPR011992">
    <property type="entry name" value="EF-hand-dom_pair"/>
</dbReference>
<name>A0A0H5RSX6_9EUKA</name>
<reference evidence="10" key="1">
    <citation type="submission" date="2015-04" db="EMBL/GenBank/DDBJ databases">
        <title>The genome sequence of the plant pathogenic Rhizarian Plasmodiophora brassicae reveals insights in its biotrophic life cycle and the origin of chitin synthesis.</title>
        <authorList>
            <person name="Schwelm A."/>
            <person name="Fogelqvist J."/>
            <person name="Knaust A."/>
            <person name="Julke S."/>
            <person name="Lilja T."/>
            <person name="Dhandapani V."/>
            <person name="Bonilla-Rosso G."/>
            <person name="Karlsson M."/>
            <person name="Shevchenko A."/>
            <person name="Choi S.R."/>
            <person name="Kim H.G."/>
            <person name="Park J.Y."/>
            <person name="Lim Y.P."/>
            <person name="Ludwig-Muller J."/>
            <person name="Dixelius C."/>
        </authorList>
    </citation>
    <scope>NUCLEOTIDE SEQUENCE</scope>
    <source>
        <tissue evidence="10">Potato root galls</tissue>
    </source>
</reference>
<dbReference type="Gene3D" id="1.10.238.10">
    <property type="entry name" value="EF-hand"/>
    <property type="match status" value="1"/>
</dbReference>
<dbReference type="EMBL" id="HACM01011382">
    <property type="protein sequence ID" value="CRZ11824.1"/>
    <property type="molecule type" value="Transcribed_RNA"/>
</dbReference>
<evidence type="ECO:0000256" key="6">
    <source>
        <dbReference type="ARBA" id="ARBA00023065"/>
    </source>
</evidence>
<dbReference type="PANTHER" id="PTHR31503">
    <property type="entry name" value="VACUOLAR CALCIUM ION TRANSPORTER"/>
    <property type="match status" value="1"/>
</dbReference>
<keyword evidence="6" id="KW-0406">Ion transport</keyword>
<evidence type="ECO:0000313" key="10">
    <source>
        <dbReference type="EMBL" id="CRZ11824.1"/>
    </source>
</evidence>
<evidence type="ECO:0000256" key="7">
    <source>
        <dbReference type="ARBA" id="ARBA00023136"/>
    </source>
</evidence>
<keyword evidence="4" id="KW-0106">Calcium</keyword>
<dbReference type="PANTHER" id="PTHR31503:SF36">
    <property type="entry name" value="SODIUM_CALCIUM EXCHANGER MEMBRANE REGION DOMAIN-CONTAINING PROTEIN"/>
    <property type="match status" value="1"/>
</dbReference>
<dbReference type="PROSITE" id="PS50222">
    <property type="entry name" value="EF_HAND_2"/>
    <property type="match status" value="1"/>
</dbReference>
<keyword evidence="7 8" id="KW-0472">Membrane</keyword>
<organism evidence="10">
    <name type="scientific">Spongospora subterranea</name>
    <dbReference type="NCBI Taxonomy" id="70186"/>
    <lineage>
        <taxon>Eukaryota</taxon>
        <taxon>Sar</taxon>
        <taxon>Rhizaria</taxon>
        <taxon>Endomyxa</taxon>
        <taxon>Phytomyxea</taxon>
        <taxon>Plasmodiophorida</taxon>
        <taxon>Plasmodiophoridae</taxon>
        <taxon>Spongospora</taxon>
    </lineage>
</organism>
<dbReference type="Pfam" id="PF13499">
    <property type="entry name" value="EF-hand_7"/>
    <property type="match status" value="1"/>
</dbReference>
<dbReference type="GO" id="GO:0012505">
    <property type="term" value="C:endomembrane system"/>
    <property type="evidence" value="ECO:0007669"/>
    <property type="project" value="UniProtKB-SubCell"/>
</dbReference>
<dbReference type="GO" id="GO:0016020">
    <property type="term" value="C:membrane"/>
    <property type="evidence" value="ECO:0007669"/>
    <property type="project" value="InterPro"/>
</dbReference>
<dbReference type="PROSITE" id="PS00018">
    <property type="entry name" value="EF_HAND_1"/>
    <property type="match status" value="1"/>
</dbReference>
<evidence type="ECO:0000256" key="3">
    <source>
        <dbReference type="ARBA" id="ARBA00022692"/>
    </source>
</evidence>
<keyword evidence="5 8" id="KW-1133">Transmembrane helix</keyword>
<dbReference type="GO" id="GO:0015369">
    <property type="term" value="F:calcium:proton antiporter activity"/>
    <property type="evidence" value="ECO:0007669"/>
    <property type="project" value="TreeGrafter"/>
</dbReference>
<dbReference type="AlphaFoldDB" id="A0A0H5RSX6"/>
<evidence type="ECO:0000256" key="2">
    <source>
        <dbReference type="ARBA" id="ARBA00022448"/>
    </source>
</evidence>
<sequence>MQIFPPEDVLEQLDLVPLSMLIFFYAYILYSASCTLSKGSSLLLSLYGPGMVGGFVIPILGAIPDGMIILISGLGQGSVKVIQKQVAVGVGTLAGSTIMLITIPWAIGVFLGRRDIDASGQAASKIVDGVVRPLYTKFTWMSTGVTAFPEIPFLSNTMMATVLLYLIIQIPALYFRQDAQASAEERIYAMIGFVGAAASFITYSAVQLKSTEGNEVVKQFQMSSQRQRWEKTLSKQFPPGKSMKIIFKNFDLDGDDFIDRFELTKCLQSLGLKADEQEVTTILKEMDLGDDNGEGAKDGRISFLEFEKFFSCLITPPSKRAHHRSNTQAGPAIAAFADDSLNMHAVLLDVPEVEDEWDDDCDEAELEFSALSSSEIRRKAFRTLLLATVLVAVFSFPMVTTINVFATNLGISPFYVSFIVTPLASNASEIISALQFAAKRNSKGVSLMFGSLYGAANMNNTFGLSIFLGLVALRGLQWKFTAEVFVIIVVTMCVGFQGRQRTVRMWQAALVASLYPFSVAAIWGLKRLGLDQGYKEPI</sequence>
<dbReference type="InterPro" id="IPR004837">
    <property type="entry name" value="NaCa_Exmemb"/>
</dbReference>
<feature type="transmembrane region" description="Helical" evidence="8">
    <location>
        <begin position="12"/>
        <end position="30"/>
    </location>
</feature>
<dbReference type="GO" id="GO:0005509">
    <property type="term" value="F:calcium ion binding"/>
    <property type="evidence" value="ECO:0007669"/>
    <property type="project" value="InterPro"/>
</dbReference>
<evidence type="ECO:0000256" key="1">
    <source>
        <dbReference type="ARBA" id="ARBA00004127"/>
    </source>
</evidence>
<dbReference type="Pfam" id="PF01699">
    <property type="entry name" value="Na_Ca_ex"/>
    <property type="match status" value="1"/>
</dbReference>
<feature type="transmembrane region" description="Helical" evidence="8">
    <location>
        <begin position="450"/>
        <end position="473"/>
    </location>
</feature>
<protein>
    <recommendedName>
        <fullName evidence="9">EF-hand domain-containing protein</fullName>
    </recommendedName>
</protein>
<feature type="transmembrane region" description="Helical" evidence="8">
    <location>
        <begin position="384"/>
        <end position="406"/>
    </location>
</feature>
<dbReference type="InterPro" id="IPR002048">
    <property type="entry name" value="EF_hand_dom"/>
</dbReference>
<feature type="transmembrane region" description="Helical" evidence="8">
    <location>
        <begin position="413"/>
        <end position="438"/>
    </location>
</feature>
<comment type="subcellular location">
    <subcellularLocation>
        <location evidence="1">Endomembrane system</location>
        <topology evidence="1">Multi-pass membrane protein</topology>
    </subcellularLocation>
</comment>
<feature type="transmembrane region" description="Helical" evidence="8">
    <location>
        <begin position="50"/>
        <end position="74"/>
    </location>
</feature>
<feature type="transmembrane region" description="Helical" evidence="8">
    <location>
        <begin position="86"/>
        <end position="107"/>
    </location>
</feature>
<evidence type="ECO:0000259" key="9">
    <source>
        <dbReference type="PROSITE" id="PS50222"/>
    </source>
</evidence>
<dbReference type="InterPro" id="IPR018247">
    <property type="entry name" value="EF_Hand_1_Ca_BS"/>
</dbReference>
<feature type="transmembrane region" description="Helical" evidence="8">
    <location>
        <begin position="480"/>
        <end position="499"/>
    </location>
</feature>
<evidence type="ECO:0000256" key="5">
    <source>
        <dbReference type="ARBA" id="ARBA00022989"/>
    </source>
</evidence>
<keyword evidence="2" id="KW-0813">Transport</keyword>
<accession>A0A0H5RSX6</accession>
<feature type="transmembrane region" description="Helical" evidence="8">
    <location>
        <begin position="153"/>
        <end position="175"/>
    </location>
</feature>
<dbReference type="CDD" id="cd00051">
    <property type="entry name" value="EFh"/>
    <property type="match status" value="1"/>
</dbReference>
<evidence type="ECO:0000256" key="4">
    <source>
        <dbReference type="ARBA" id="ARBA00022837"/>
    </source>
</evidence>
<keyword evidence="3 8" id="KW-0812">Transmembrane</keyword>
<feature type="transmembrane region" description="Helical" evidence="8">
    <location>
        <begin position="187"/>
        <end position="206"/>
    </location>
</feature>
<feature type="transmembrane region" description="Helical" evidence="8">
    <location>
        <begin position="505"/>
        <end position="525"/>
    </location>
</feature>
<dbReference type="InterPro" id="IPR004713">
    <property type="entry name" value="CaH_exchang"/>
</dbReference>
<feature type="domain" description="EF-hand" evidence="9">
    <location>
        <begin position="238"/>
        <end position="273"/>
    </location>
</feature>
<evidence type="ECO:0000256" key="8">
    <source>
        <dbReference type="SAM" id="Phobius"/>
    </source>
</evidence>
<proteinExistence type="predicted"/>
<dbReference type="SUPFAM" id="SSF47473">
    <property type="entry name" value="EF-hand"/>
    <property type="match status" value="1"/>
</dbReference>